<gene>
    <name evidence="1" type="ORF">CPELLU_LOCUS8081</name>
</gene>
<evidence type="ECO:0000313" key="2">
    <source>
        <dbReference type="Proteomes" id="UP000789759"/>
    </source>
</evidence>
<protein>
    <submittedName>
        <fullName evidence="1">22960_t:CDS:1</fullName>
    </submittedName>
</protein>
<accession>A0A9N9D304</accession>
<proteinExistence type="predicted"/>
<organism evidence="1 2">
    <name type="scientific">Cetraspora pellucida</name>
    <dbReference type="NCBI Taxonomy" id="1433469"/>
    <lineage>
        <taxon>Eukaryota</taxon>
        <taxon>Fungi</taxon>
        <taxon>Fungi incertae sedis</taxon>
        <taxon>Mucoromycota</taxon>
        <taxon>Glomeromycotina</taxon>
        <taxon>Glomeromycetes</taxon>
        <taxon>Diversisporales</taxon>
        <taxon>Gigasporaceae</taxon>
        <taxon>Cetraspora</taxon>
    </lineage>
</organism>
<dbReference type="Proteomes" id="UP000789759">
    <property type="component" value="Unassembled WGS sequence"/>
</dbReference>
<dbReference type="EMBL" id="CAJVQA010005609">
    <property type="protein sequence ID" value="CAG8624330.1"/>
    <property type="molecule type" value="Genomic_DNA"/>
</dbReference>
<reference evidence="1" key="1">
    <citation type="submission" date="2021-06" db="EMBL/GenBank/DDBJ databases">
        <authorList>
            <person name="Kallberg Y."/>
            <person name="Tangrot J."/>
            <person name="Rosling A."/>
        </authorList>
    </citation>
    <scope>NUCLEOTIDE SEQUENCE</scope>
    <source>
        <strain evidence="1">FL966</strain>
    </source>
</reference>
<comment type="caution">
    <text evidence="1">The sequence shown here is derived from an EMBL/GenBank/DDBJ whole genome shotgun (WGS) entry which is preliminary data.</text>
</comment>
<evidence type="ECO:0000313" key="1">
    <source>
        <dbReference type="EMBL" id="CAG8624330.1"/>
    </source>
</evidence>
<dbReference type="AlphaFoldDB" id="A0A9N9D304"/>
<name>A0A9N9D304_9GLOM</name>
<sequence>MVIEEKMAVYHTNNKEERQNPLDAAFIILFKTLNVKETRFEDDSGCSS</sequence>
<keyword evidence="2" id="KW-1185">Reference proteome</keyword>